<dbReference type="AlphaFoldDB" id="A0A9X2AMS6"/>
<dbReference type="PROSITE" id="PS50043">
    <property type="entry name" value="HTH_LUXR_2"/>
    <property type="match status" value="1"/>
</dbReference>
<dbReference type="SUPFAM" id="SSF46894">
    <property type="entry name" value="C-terminal effector domain of the bipartite response regulators"/>
    <property type="match status" value="1"/>
</dbReference>
<reference evidence="6" key="1">
    <citation type="submission" date="2022-03" db="EMBL/GenBank/DDBJ databases">
        <authorList>
            <person name="Woo C.Y."/>
        </authorList>
    </citation>
    <scope>NUCLEOTIDE SEQUENCE</scope>
    <source>
        <strain evidence="6">CYS-02</strain>
    </source>
</reference>
<keyword evidence="7" id="KW-1185">Reference proteome</keyword>
<dbReference type="PROSITE" id="PS50110">
    <property type="entry name" value="RESPONSE_REGULATORY"/>
    <property type="match status" value="1"/>
</dbReference>
<feature type="domain" description="Response regulatory" evidence="5">
    <location>
        <begin position="6"/>
        <end position="121"/>
    </location>
</feature>
<dbReference type="GO" id="GO:0006355">
    <property type="term" value="P:regulation of DNA-templated transcription"/>
    <property type="evidence" value="ECO:0007669"/>
    <property type="project" value="InterPro"/>
</dbReference>
<keyword evidence="2" id="KW-0238">DNA-binding</keyword>
<keyword evidence="1 3" id="KW-0597">Phosphoprotein</keyword>
<evidence type="ECO:0000259" key="5">
    <source>
        <dbReference type="PROSITE" id="PS50110"/>
    </source>
</evidence>
<dbReference type="SMART" id="SM00421">
    <property type="entry name" value="HTH_LUXR"/>
    <property type="match status" value="1"/>
</dbReference>
<feature type="modified residue" description="4-aspartylphosphate" evidence="3">
    <location>
        <position position="56"/>
    </location>
</feature>
<dbReference type="Gene3D" id="3.40.50.2300">
    <property type="match status" value="1"/>
</dbReference>
<organism evidence="6 7">
    <name type="scientific">Variovorax terrae</name>
    <dbReference type="NCBI Taxonomy" id="2923278"/>
    <lineage>
        <taxon>Bacteria</taxon>
        <taxon>Pseudomonadati</taxon>
        <taxon>Pseudomonadota</taxon>
        <taxon>Betaproteobacteria</taxon>
        <taxon>Burkholderiales</taxon>
        <taxon>Comamonadaceae</taxon>
        <taxon>Variovorax</taxon>
    </lineage>
</organism>
<evidence type="ECO:0000313" key="7">
    <source>
        <dbReference type="Proteomes" id="UP001139447"/>
    </source>
</evidence>
<dbReference type="Proteomes" id="UP001139447">
    <property type="component" value="Unassembled WGS sequence"/>
</dbReference>
<evidence type="ECO:0000256" key="3">
    <source>
        <dbReference type="PROSITE-ProRule" id="PRU00169"/>
    </source>
</evidence>
<dbReference type="SUPFAM" id="SSF52172">
    <property type="entry name" value="CheY-like"/>
    <property type="match status" value="1"/>
</dbReference>
<evidence type="ECO:0000313" key="6">
    <source>
        <dbReference type="EMBL" id="MCJ0763100.1"/>
    </source>
</evidence>
<dbReference type="PRINTS" id="PR00038">
    <property type="entry name" value="HTHLUXR"/>
</dbReference>
<proteinExistence type="predicted"/>
<dbReference type="SMART" id="SM00448">
    <property type="entry name" value="REC"/>
    <property type="match status" value="1"/>
</dbReference>
<dbReference type="EMBL" id="JALGBI010000001">
    <property type="protein sequence ID" value="MCJ0763100.1"/>
    <property type="molecule type" value="Genomic_DNA"/>
</dbReference>
<dbReference type="CDD" id="cd17535">
    <property type="entry name" value="REC_NarL-like"/>
    <property type="match status" value="1"/>
</dbReference>
<evidence type="ECO:0000256" key="2">
    <source>
        <dbReference type="ARBA" id="ARBA00023125"/>
    </source>
</evidence>
<protein>
    <submittedName>
        <fullName evidence="6">Response regulator transcription factor</fullName>
    </submittedName>
</protein>
<dbReference type="Pfam" id="PF00072">
    <property type="entry name" value="Response_reg"/>
    <property type="match status" value="1"/>
</dbReference>
<dbReference type="InterPro" id="IPR016032">
    <property type="entry name" value="Sig_transdc_resp-reg_C-effctor"/>
</dbReference>
<dbReference type="InterPro" id="IPR051015">
    <property type="entry name" value="EvgA-like"/>
</dbReference>
<evidence type="ECO:0000259" key="4">
    <source>
        <dbReference type="PROSITE" id="PS50043"/>
    </source>
</evidence>
<feature type="domain" description="HTH luxR-type" evidence="4">
    <location>
        <begin position="136"/>
        <end position="201"/>
    </location>
</feature>
<dbReference type="PANTHER" id="PTHR45566:SF2">
    <property type="entry name" value="NARL SUBFAMILY"/>
    <property type="match status" value="1"/>
</dbReference>
<dbReference type="PANTHER" id="PTHR45566">
    <property type="entry name" value="HTH-TYPE TRANSCRIPTIONAL REGULATOR YHJB-RELATED"/>
    <property type="match status" value="1"/>
</dbReference>
<dbReference type="CDD" id="cd06170">
    <property type="entry name" value="LuxR_C_like"/>
    <property type="match status" value="1"/>
</dbReference>
<comment type="caution">
    <text evidence="6">The sequence shown here is derived from an EMBL/GenBank/DDBJ whole genome shotgun (WGS) entry which is preliminary data.</text>
</comment>
<accession>A0A9X2AMS6</accession>
<gene>
    <name evidence="6" type="ORF">MMF98_07750</name>
</gene>
<name>A0A9X2AMS6_9BURK</name>
<dbReference type="RefSeq" id="WP_243305701.1">
    <property type="nucleotide sequence ID" value="NZ_JALGBI010000001.1"/>
</dbReference>
<dbReference type="GO" id="GO:0000160">
    <property type="term" value="P:phosphorelay signal transduction system"/>
    <property type="evidence" value="ECO:0007669"/>
    <property type="project" value="InterPro"/>
</dbReference>
<dbReference type="GO" id="GO:0003677">
    <property type="term" value="F:DNA binding"/>
    <property type="evidence" value="ECO:0007669"/>
    <property type="project" value="UniProtKB-KW"/>
</dbReference>
<sequence>MSHARTVLLVDDHALFRAGLQLIVQAHPEVGPILEAGSVLAAREHAGRPVDLILLDIELPGLNGLDGIKLLREIFAQARVIVVSASTTEAMAREAAARGADGFLPKSSGADDILQAITRVLRGEPSFEDELTGAAALPPSSTLTARQLEVLTLLCTGKPNKVIARGLGLSENTVRVHVAAIFAHFGVSSRSEALVAAQRSGLVRL</sequence>
<dbReference type="InterPro" id="IPR011006">
    <property type="entry name" value="CheY-like_superfamily"/>
</dbReference>
<dbReference type="InterPro" id="IPR001789">
    <property type="entry name" value="Sig_transdc_resp-reg_receiver"/>
</dbReference>
<evidence type="ECO:0000256" key="1">
    <source>
        <dbReference type="ARBA" id="ARBA00022553"/>
    </source>
</evidence>
<dbReference type="InterPro" id="IPR058245">
    <property type="entry name" value="NreC/VraR/RcsB-like_REC"/>
</dbReference>
<dbReference type="Pfam" id="PF00196">
    <property type="entry name" value="GerE"/>
    <property type="match status" value="1"/>
</dbReference>
<dbReference type="InterPro" id="IPR000792">
    <property type="entry name" value="Tscrpt_reg_LuxR_C"/>
</dbReference>